<dbReference type="PANTHER" id="PTHR33908">
    <property type="entry name" value="MANNOSYLTRANSFERASE YKCB-RELATED"/>
    <property type="match status" value="1"/>
</dbReference>
<evidence type="ECO:0000256" key="2">
    <source>
        <dbReference type="ARBA" id="ARBA00022475"/>
    </source>
</evidence>
<keyword evidence="3" id="KW-0328">Glycosyltransferase</keyword>
<evidence type="ECO:0000256" key="5">
    <source>
        <dbReference type="ARBA" id="ARBA00022692"/>
    </source>
</evidence>
<keyword evidence="2" id="KW-1003">Cell membrane</keyword>
<dbReference type="Pfam" id="PF13231">
    <property type="entry name" value="PMT_2"/>
    <property type="match status" value="1"/>
</dbReference>
<feature type="transmembrane region" description="Helical" evidence="8">
    <location>
        <begin position="165"/>
        <end position="184"/>
    </location>
</feature>
<evidence type="ECO:0000256" key="7">
    <source>
        <dbReference type="ARBA" id="ARBA00023136"/>
    </source>
</evidence>
<evidence type="ECO:0000256" key="4">
    <source>
        <dbReference type="ARBA" id="ARBA00022679"/>
    </source>
</evidence>
<feature type="transmembrane region" description="Helical" evidence="8">
    <location>
        <begin position="118"/>
        <end position="136"/>
    </location>
</feature>
<sequence>MSEPSSPVPPYARLAAALAVAIGITALTIHDVAIERGGPGVTCDELYHVGYGKRLVASLLRHGSRFFTRECVKETFAWSPEGPPVHPPLGNWILGWFHWLFDPAPQELSQLAITPARFGTAVCFGVLVFLICWAGVHRYGLIGGLAAGCSLVFMPRLFGHSHLAALDAITVLMCTAAVLAVVVAERSGRWWAFALAGSVWGLALLTRFHGLLCGLPILVWIVWQRRSKGVVPAFCWLASGLLIFYIGWPWLWFDTFEHLRLYLSTSTQRTPIHVFYLGRVWDDTLVPRHYAWVMFLVTVPVGLLIAGSIAIFSNWLPRSPQGRVSTFVPQMDAADFLFLGTIVFFLAIFTAPRVPVYDGVRLFLPVYSMWSLLVGRGTQLIWEWISRMTWHCFRYGPHFVLGSLFALQAVGVVAFRPAWLSYYNLLVGGLAGAERLGFEVNYWGDALTEPLLAAAAQRANKGETLVFGPSLAPYQAAGILLGSPALAEKEMVVVGWPAGAKTPPKNARWMVMYHRRADLDQIPEEIRQQPVVSEFSCQGVWLARLIQLPASASENSP</sequence>
<feature type="transmembrane region" description="Helical" evidence="8">
    <location>
        <begin position="397"/>
        <end position="419"/>
    </location>
</feature>
<name>A0A286RJV1_9BACT</name>
<dbReference type="OrthoDB" id="244175at2"/>
<dbReference type="PANTHER" id="PTHR33908:SF11">
    <property type="entry name" value="MEMBRANE PROTEIN"/>
    <property type="match status" value="1"/>
</dbReference>
<feature type="transmembrane region" description="Helical" evidence="8">
    <location>
        <begin position="290"/>
        <end position="312"/>
    </location>
</feature>
<keyword evidence="7 8" id="KW-0472">Membrane</keyword>
<comment type="subcellular location">
    <subcellularLocation>
        <location evidence="1">Cell membrane</location>
        <topology evidence="1">Multi-pass membrane protein</topology>
    </subcellularLocation>
</comment>
<feature type="transmembrane region" description="Helical" evidence="8">
    <location>
        <begin position="190"/>
        <end position="223"/>
    </location>
</feature>
<keyword evidence="5 8" id="KW-0812">Transmembrane</keyword>
<evidence type="ECO:0000256" key="8">
    <source>
        <dbReference type="SAM" id="Phobius"/>
    </source>
</evidence>
<evidence type="ECO:0000259" key="9">
    <source>
        <dbReference type="Pfam" id="PF13231"/>
    </source>
</evidence>
<feature type="transmembrane region" description="Helical" evidence="8">
    <location>
        <begin position="230"/>
        <end position="253"/>
    </location>
</feature>
<feature type="transmembrane region" description="Helical" evidence="8">
    <location>
        <begin position="364"/>
        <end position="385"/>
    </location>
</feature>
<protein>
    <recommendedName>
        <fullName evidence="9">Glycosyltransferase RgtA/B/C/D-like domain-containing protein</fullName>
    </recommendedName>
</protein>
<proteinExistence type="predicted"/>
<dbReference type="InterPro" id="IPR050297">
    <property type="entry name" value="LipidA_mod_glycosyltrf_83"/>
</dbReference>
<dbReference type="Proteomes" id="UP000215086">
    <property type="component" value="Chromosome"/>
</dbReference>
<evidence type="ECO:0000256" key="3">
    <source>
        <dbReference type="ARBA" id="ARBA00022676"/>
    </source>
</evidence>
<dbReference type="KEGG" id="ttf:THTE_3625"/>
<dbReference type="EMBL" id="CP018477">
    <property type="protein sequence ID" value="ASV76226.1"/>
    <property type="molecule type" value="Genomic_DNA"/>
</dbReference>
<dbReference type="GO" id="GO:0016763">
    <property type="term" value="F:pentosyltransferase activity"/>
    <property type="evidence" value="ECO:0007669"/>
    <property type="project" value="TreeGrafter"/>
</dbReference>
<keyword evidence="11" id="KW-1185">Reference proteome</keyword>
<gene>
    <name evidence="10" type="ORF">THTE_3625</name>
</gene>
<dbReference type="InterPro" id="IPR038731">
    <property type="entry name" value="RgtA/B/C-like"/>
</dbReference>
<reference evidence="10 11" key="1">
    <citation type="journal article" name="Front. Microbiol.">
        <title>Sugar Metabolism of the First Thermophilic Planctomycete Thermogutta terrifontis: Comparative Genomic and Transcriptomic Approaches.</title>
        <authorList>
            <person name="Elcheninov A.G."/>
            <person name="Menzel P."/>
            <person name="Gudbergsdottir S.R."/>
            <person name="Slesarev A.I."/>
            <person name="Kadnikov V.V."/>
            <person name="Krogh A."/>
            <person name="Bonch-Osmolovskaya E.A."/>
            <person name="Peng X."/>
            <person name="Kublanov I.V."/>
        </authorList>
    </citation>
    <scope>NUCLEOTIDE SEQUENCE [LARGE SCALE GENOMIC DNA]</scope>
    <source>
        <strain evidence="10 11">R1</strain>
    </source>
</reference>
<evidence type="ECO:0000313" key="10">
    <source>
        <dbReference type="EMBL" id="ASV76226.1"/>
    </source>
</evidence>
<keyword evidence="6 8" id="KW-1133">Transmembrane helix</keyword>
<evidence type="ECO:0000256" key="6">
    <source>
        <dbReference type="ARBA" id="ARBA00022989"/>
    </source>
</evidence>
<accession>A0A286RJV1</accession>
<dbReference type="RefSeq" id="WP_095416059.1">
    <property type="nucleotide sequence ID" value="NZ_CP018477.1"/>
</dbReference>
<evidence type="ECO:0000256" key="1">
    <source>
        <dbReference type="ARBA" id="ARBA00004651"/>
    </source>
</evidence>
<feature type="transmembrane region" description="Helical" evidence="8">
    <location>
        <begin position="12"/>
        <end position="29"/>
    </location>
</feature>
<evidence type="ECO:0000313" key="11">
    <source>
        <dbReference type="Proteomes" id="UP000215086"/>
    </source>
</evidence>
<dbReference type="AlphaFoldDB" id="A0A286RJV1"/>
<feature type="transmembrane region" description="Helical" evidence="8">
    <location>
        <begin position="333"/>
        <end position="352"/>
    </location>
</feature>
<organism evidence="10 11">
    <name type="scientific">Thermogutta terrifontis</name>
    <dbReference type="NCBI Taxonomy" id="1331910"/>
    <lineage>
        <taxon>Bacteria</taxon>
        <taxon>Pseudomonadati</taxon>
        <taxon>Planctomycetota</taxon>
        <taxon>Planctomycetia</taxon>
        <taxon>Pirellulales</taxon>
        <taxon>Thermoguttaceae</taxon>
        <taxon>Thermogutta</taxon>
    </lineage>
</organism>
<dbReference type="GO" id="GO:0009103">
    <property type="term" value="P:lipopolysaccharide biosynthetic process"/>
    <property type="evidence" value="ECO:0007669"/>
    <property type="project" value="UniProtKB-ARBA"/>
</dbReference>
<feature type="domain" description="Glycosyltransferase RgtA/B/C/D-like" evidence="9">
    <location>
        <begin position="86"/>
        <end position="252"/>
    </location>
</feature>
<keyword evidence="4" id="KW-0808">Transferase</keyword>
<dbReference type="GO" id="GO:0005886">
    <property type="term" value="C:plasma membrane"/>
    <property type="evidence" value="ECO:0007669"/>
    <property type="project" value="UniProtKB-SubCell"/>
</dbReference>